<dbReference type="EMBL" id="JXTB01000191">
    <property type="protein sequence ID" value="PON54698.1"/>
    <property type="molecule type" value="Genomic_DNA"/>
</dbReference>
<sequence>MAGVCAGIVVIATKALCAFWCLSSTLNTPSNFPRMLVMSYGKFKSRWSDSIDPGFKPLTNELAAWAESVLCTKDITSRKRDKYSPGDSFADCSNRSRSRMVFCYLQMPMSCIKKNLQNSSNPFVDFYGRYLSHNRASPTKMVEKTLQSESQGHEVPWFGLQLDPIGKDHLVDPMYDLFLPDHQGSGYDGP</sequence>
<evidence type="ECO:0000256" key="1">
    <source>
        <dbReference type="SAM" id="SignalP"/>
    </source>
</evidence>
<dbReference type="Proteomes" id="UP000237105">
    <property type="component" value="Unassembled WGS sequence"/>
</dbReference>
<reference evidence="3" key="1">
    <citation type="submission" date="2016-06" db="EMBL/GenBank/DDBJ databases">
        <title>Parallel loss of symbiosis genes in relatives of nitrogen-fixing non-legume Parasponia.</title>
        <authorList>
            <person name="Van Velzen R."/>
            <person name="Holmer R."/>
            <person name="Bu F."/>
            <person name="Rutten L."/>
            <person name="Van Zeijl A."/>
            <person name="Liu W."/>
            <person name="Santuari L."/>
            <person name="Cao Q."/>
            <person name="Sharma T."/>
            <person name="Shen D."/>
            <person name="Roswanjaya Y."/>
            <person name="Wardhani T."/>
            <person name="Kalhor M.S."/>
            <person name="Jansen J."/>
            <person name="Van den Hoogen J."/>
            <person name="Gungor B."/>
            <person name="Hartog M."/>
            <person name="Hontelez J."/>
            <person name="Verver J."/>
            <person name="Yang W.-C."/>
            <person name="Schijlen E."/>
            <person name="Repin R."/>
            <person name="Schilthuizen M."/>
            <person name="Schranz E."/>
            <person name="Heidstra R."/>
            <person name="Miyata K."/>
            <person name="Fedorova E."/>
            <person name="Kohlen W."/>
            <person name="Bisseling T."/>
            <person name="Smit S."/>
            <person name="Geurts R."/>
        </authorList>
    </citation>
    <scope>NUCLEOTIDE SEQUENCE [LARGE SCALE GENOMIC DNA]</scope>
    <source>
        <strain evidence="3">cv. WU1-14</strain>
    </source>
</reference>
<evidence type="ECO:0000313" key="3">
    <source>
        <dbReference type="Proteomes" id="UP000237105"/>
    </source>
</evidence>
<keyword evidence="1" id="KW-0732">Signal</keyword>
<name>A0A2P5C0X2_PARAD</name>
<comment type="caution">
    <text evidence="2">The sequence shown here is derived from an EMBL/GenBank/DDBJ whole genome shotgun (WGS) entry which is preliminary data.</text>
</comment>
<gene>
    <name evidence="2" type="ORF">PanWU01x14_193210</name>
</gene>
<dbReference type="AlphaFoldDB" id="A0A2P5C0X2"/>
<organism evidence="2 3">
    <name type="scientific">Parasponia andersonii</name>
    <name type="common">Sponia andersonii</name>
    <dbReference type="NCBI Taxonomy" id="3476"/>
    <lineage>
        <taxon>Eukaryota</taxon>
        <taxon>Viridiplantae</taxon>
        <taxon>Streptophyta</taxon>
        <taxon>Embryophyta</taxon>
        <taxon>Tracheophyta</taxon>
        <taxon>Spermatophyta</taxon>
        <taxon>Magnoliopsida</taxon>
        <taxon>eudicotyledons</taxon>
        <taxon>Gunneridae</taxon>
        <taxon>Pentapetalae</taxon>
        <taxon>rosids</taxon>
        <taxon>fabids</taxon>
        <taxon>Rosales</taxon>
        <taxon>Cannabaceae</taxon>
        <taxon>Parasponia</taxon>
    </lineage>
</organism>
<keyword evidence="3" id="KW-1185">Reference proteome</keyword>
<protein>
    <submittedName>
        <fullName evidence="2">Uncharacterized protein</fullName>
    </submittedName>
</protein>
<feature type="chain" id="PRO_5015174801" evidence="1">
    <location>
        <begin position="18"/>
        <end position="190"/>
    </location>
</feature>
<accession>A0A2P5C0X2</accession>
<proteinExistence type="predicted"/>
<feature type="signal peptide" evidence="1">
    <location>
        <begin position="1"/>
        <end position="17"/>
    </location>
</feature>
<evidence type="ECO:0000313" key="2">
    <source>
        <dbReference type="EMBL" id="PON54698.1"/>
    </source>
</evidence>